<evidence type="ECO:0000256" key="3">
    <source>
        <dbReference type="ARBA" id="ARBA00022801"/>
    </source>
</evidence>
<feature type="active site" description="Charge relay system" evidence="5">
    <location>
        <position position="136"/>
    </location>
</feature>
<dbReference type="KEGG" id="hdo:MUK72_03655"/>
<reference evidence="8" key="3">
    <citation type="submission" date="2023-12" db="EMBL/GenBank/DDBJ databases">
        <authorList>
            <person name="Sun Q."/>
            <person name="Inoue M."/>
        </authorList>
    </citation>
    <scope>NUCLEOTIDE SEQUENCE</scope>
    <source>
        <strain evidence="8">JCM 12289</strain>
    </source>
</reference>
<dbReference type="EMBL" id="BAAADN010000087">
    <property type="protein sequence ID" value="GAA0476002.1"/>
    <property type="molecule type" value="Genomic_DNA"/>
</dbReference>
<feature type="active site" description="Charge relay system" evidence="5">
    <location>
        <position position="293"/>
    </location>
</feature>
<keyword evidence="10" id="KW-1185">Reference proteome</keyword>
<organism evidence="8 11">
    <name type="scientific">Halococcus dombrowskii</name>
    <dbReference type="NCBI Taxonomy" id="179637"/>
    <lineage>
        <taxon>Archaea</taxon>
        <taxon>Methanobacteriati</taxon>
        <taxon>Methanobacteriota</taxon>
        <taxon>Stenosarchaea group</taxon>
        <taxon>Halobacteria</taxon>
        <taxon>Halobacteriales</taxon>
        <taxon>Halococcaceae</taxon>
        <taxon>Halococcus</taxon>
    </lineage>
</organism>
<dbReference type="RefSeq" id="WP_244704048.1">
    <property type="nucleotide sequence ID" value="NZ_BAAADN010000087.1"/>
</dbReference>
<dbReference type="InterPro" id="IPR036852">
    <property type="entry name" value="Peptidase_S8/S53_dom_sf"/>
</dbReference>
<evidence type="ECO:0000256" key="1">
    <source>
        <dbReference type="ARBA" id="ARBA00011073"/>
    </source>
</evidence>
<dbReference type="InterPro" id="IPR050131">
    <property type="entry name" value="Peptidase_S8_subtilisin-like"/>
</dbReference>
<dbReference type="AlphaFoldDB" id="A0AAV3SLL7"/>
<dbReference type="Proteomes" id="UP000830542">
    <property type="component" value="Chromosome"/>
</dbReference>
<keyword evidence="3 5" id="KW-0378">Hydrolase</keyword>
<dbReference type="PANTHER" id="PTHR43806">
    <property type="entry name" value="PEPTIDASE S8"/>
    <property type="match status" value="1"/>
</dbReference>
<accession>A0AAV3SLL7</accession>
<dbReference type="GO" id="GO:0004252">
    <property type="term" value="F:serine-type endopeptidase activity"/>
    <property type="evidence" value="ECO:0007669"/>
    <property type="project" value="UniProtKB-UniRule"/>
</dbReference>
<protein>
    <submittedName>
        <fullName evidence="9">S8 family serine peptidase</fullName>
    </submittedName>
</protein>
<sequence length="349" mass="37196">MNDRIVFTREPAAFLREMECNVVETYDFGTSGAAYIECEADHESTIADDDRVLDLEPNMTVEPDLEPAAVSEDPAAVATIEDVRELHDVPDDDATGEGLTVVAMDSGIDPEHPVFEGKSIEQVDVTGSGEGDAVGHGTAVLGQITRLAPDASLVALRIFGEEGQTKNNVIMRAYEWLHTNVEEYDVVNMSWGSSETSNAINRTHDELVEKGIRDVVSAGNSGEKSGSPATAERAFSIAACTEDGAIAEFSSYNPDRDNPDVAAIGKDNRLAQASGTAMGTELDGPWIKGSGTSFSSPEVAGMVAKYLTIHPETTPKPIMREFEAAARDIPEQPRDGAGLADYAATVNGE</sequence>
<comment type="similarity">
    <text evidence="1 5">Belongs to the peptidase S8 family.</text>
</comment>
<dbReference type="EMBL" id="CP095005">
    <property type="protein sequence ID" value="UOO95812.1"/>
    <property type="molecule type" value="Genomic_DNA"/>
</dbReference>
<dbReference type="GO" id="GO:0006508">
    <property type="term" value="P:proteolysis"/>
    <property type="evidence" value="ECO:0007669"/>
    <property type="project" value="UniProtKB-KW"/>
</dbReference>
<proteinExistence type="inferred from homology"/>
<dbReference type="Proteomes" id="UP001500962">
    <property type="component" value="Unassembled WGS sequence"/>
</dbReference>
<dbReference type="Pfam" id="PF00082">
    <property type="entry name" value="Peptidase_S8"/>
    <property type="match status" value="1"/>
</dbReference>
<feature type="domain" description="Peptidase S8/S53" evidence="7">
    <location>
        <begin position="96"/>
        <end position="319"/>
    </location>
</feature>
<feature type="region of interest" description="Disordered" evidence="6">
    <location>
        <begin position="327"/>
        <end position="349"/>
    </location>
</feature>
<dbReference type="Gene3D" id="3.40.50.200">
    <property type="entry name" value="Peptidase S8/S53 domain"/>
    <property type="match status" value="1"/>
</dbReference>
<name>A0AAV3SLL7_HALDO</name>
<evidence type="ECO:0000256" key="2">
    <source>
        <dbReference type="ARBA" id="ARBA00022670"/>
    </source>
</evidence>
<reference evidence="8" key="1">
    <citation type="journal article" date="2014" name="Int. J. Syst. Evol. Microbiol.">
        <title>Complete genome sequence of Corynebacterium casei LMG S-19264T (=DSM 44701T), isolated from a smear-ripened cheese.</title>
        <authorList>
            <consortium name="US DOE Joint Genome Institute (JGI-PGF)"/>
            <person name="Walter F."/>
            <person name="Albersmeier A."/>
            <person name="Kalinowski J."/>
            <person name="Ruckert C."/>
        </authorList>
    </citation>
    <scope>NUCLEOTIDE SEQUENCE</scope>
    <source>
        <strain evidence="8">JCM 12289</strain>
    </source>
</reference>
<dbReference type="PANTHER" id="PTHR43806:SF11">
    <property type="entry name" value="CEREVISIN-RELATED"/>
    <property type="match status" value="1"/>
</dbReference>
<dbReference type="InterPro" id="IPR015500">
    <property type="entry name" value="Peptidase_S8_subtilisin-rel"/>
</dbReference>
<dbReference type="PROSITE" id="PS51892">
    <property type="entry name" value="SUBTILASE"/>
    <property type="match status" value="1"/>
</dbReference>
<evidence type="ECO:0000256" key="6">
    <source>
        <dbReference type="SAM" id="MobiDB-lite"/>
    </source>
</evidence>
<evidence type="ECO:0000259" key="7">
    <source>
        <dbReference type="Pfam" id="PF00082"/>
    </source>
</evidence>
<feature type="active site" description="Charge relay system" evidence="5">
    <location>
        <position position="105"/>
    </location>
</feature>
<evidence type="ECO:0000256" key="4">
    <source>
        <dbReference type="ARBA" id="ARBA00022825"/>
    </source>
</evidence>
<dbReference type="InterPro" id="IPR023828">
    <property type="entry name" value="Peptidase_S8_Ser-AS"/>
</dbReference>
<keyword evidence="4 5" id="KW-0720">Serine protease</keyword>
<evidence type="ECO:0000256" key="5">
    <source>
        <dbReference type="PROSITE-ProRule" id="PRU01240"/>
    </source>
</evidence>
<keyword evidence="2 5" id="KW-0645">Protease</keyword>
<reference evidence="9" key="2">
    <citation type="submission" date="2022-04" db="EMBL/GenBank/DDBJ databases">
        <title>Sequencing and genomic assembly of Halococcus dombrowskii.</title>
        <authorList>
            <person name="Lim S.W."/>
            <person name="MacLea K.S."/>
        </authorList>
    </citation>
    <scope>NUCLEOTIDE SEQUENCE</scope>
    <source>
        <strain evidence="9">H4</strain>
    </source>
</reference>
<dbReference type="InterPro" id="IPR000209">
    <property type="entry name" value="Peptidase_S8/S53_dom"/>
</dbReference>
<dbReference type="PRINTS" id="PR00723">
    <property type="entry name" value="SUBTILISIN"/>
</dbReference>
<dbReference type="PROSITE" id="PS00138">
    <property type="entry name" value="SUBTILASE_SER"/>
    <property type="match status" value="1"/>
</dbReference>
<dbReference type="GeneID" id="71760913"/>
<evidence type="ECO:0000313" key="9">
    <source>
        <dbReference type="EMBL" id="UOO95812.1"/>
    </source>
</evidence>
<dbReference type="SUPFAM" id="SSF52743">
    <property type="entry name" value="Subtilisin-like"/>
    <property type="match status" value="1"/>
</dbReference>
<gene>
    <name evidence="8" type="ORF">GCM10008985_35380</name>
    <name evidence="9" type="ORF">MUK72_03655</name>
</gene>
<evidence type="ECO:0000313" key="11">
    <source>
        <dbReference type="Proteomes" id="UP001500962"/>
    </source>
</evidence>
<evidence type="ECO:0000313" key="10">
    <source>
        <dbReference type="Proteomes" id="UP000830542"/>
    </source>
</evidence>
<evidence type="ECO:0000313" key="8">
    <source>
        <dbReference type="EMBL" id="GAA0476002.1"/>
    </source>
</evidence>